<keyword evidence="3" id="KW-1185">Reference proteome</keyword>
<dbReference type="HOGENOM" id="CLU_097711_0_0_1"/>
<dbReference type="EnsemblPlants" id="ONIVA03G19550.1">
    <property type="protein sequence ID" value="ONIVA03G19550.1"/>
    <property type="gene ID" value="ONIVA03G19550"/>
</dbReference>
<dbReference type="eggNOG" id="KOG0731">
    <property type="taxonomic scope" value="Eukaryota"/>
</dbReference>
<feature type="region of interest" description="Disordered" evidence="1">
    <location>
        <begin position="248"/>
        <end position="267"/>
    </location>
</feature>
<evidence type="ECO:0000313" key="2">
    <source>
        <dbReference type="EnsemblPlants" id="ONIVA03G19550.1"/>
    </source>
</evidence>
<organism evidence="2">
    <name type="scientific">Oryza nivara</name>
    <name type="common">Indian wild rice</name>
    <name type="synonym">Oryza sativa f. spontanea</name>
    <dbReference type="NCBI Taxonomy" id="4536"/>
    <lineage>
        <taxon>Eukaryota</taxon>
        <taxon>Viridiplantae</taxon>
        <taxon>Streptophyta</taxon>
        <taxon>Embryophyta</taxon>
        <taxon>Tracheophyta</taxon>
        <taxon>Spermatophyta</taxon>
        <taxon>Magnoliopsida</taxon>
        <taxon>Liliopsida</taxon>
        <taxon>Poales</taxon>
        <taxon>Poaceae</taxon>
        <taxon>BOP clade</taxon>
        <taxon>Oryzoideae</taxon>
        <taxon>Oryzeae</taxon>
        <taxon>Oryzinae</taxon>
        <taxon>Oryza</taxon>
    </lineage>
</organism>
<reference evidence="2" key="1">
    <citation type="submission" date="2015-04" db="UniProtKB">
        <authorList>
            <consortium name="EnsemblPlants"/>
        </authorList>
    </citation>
    <scope>IDENTIFICATION</scope>
    <source>
        <strain evidence="2">SL10</strain>
    </source>
</reference>
<accession>A0A0E0GMT3</accession>
<evidence type="ECO:0000313" key="3">
    <source>
        <dbReference type="Proteomes" id="UP000006591"/>
    </source>
</evidence>
<feature type="compositionally biased region" description="Basic and acidic residues" evidence="1">
    <location>
        <begin position="248"/>
        <end position="259"/>
    </location>
</feature>
<dbReference type="AlphaFoldDB" id="A0A0E0GMT3"/>
<dbReference type="STRING" id="4536.A0A0E0GMT3"/>
<sequence length="267" mass="29219">MAAAPLASHRVTGHGATRLSCPTPATTTTTSSSNLCSFLNRVVSAWLWFYPVDAPWNAAFWSVVTSGELGKHPSMAGRGAEARCDYSEGRWVAPIVLAFLLLAARLVLPKNAAKEVAYSDLLTGLRAGAVTAFAFEEDSRRIYFRRATDDGGCGEDTDAGAGEPRRSASAARWPCYTRRVPHDEGFLLGLMQDGGVDYRSAPRPAGRLLVYILSTLLALWVERRCRASAAMTGEAAVRLKEADRLRAVREREKDKEEKKKMKKKIKG</sequence>
<proteinExistence type="predicted"/>
<dbReference type="Proteomes" id="UP000006591">
    <property type="component" value="Chromosome 3"/>
</dbReference>
<dbReference type="Gramene" id="ONIVA03G19550.1">
    <property type="protein sequence ID" value="ONIVA03G19550.1"/>
    <property type="gene ID" value="ONIVA03G19550"/>
</dbReference>
<evidence type="ECO:0000256" key="1">
    <source>
        <dbReference type="SAM" id="MobiDB-lite"/>
    </source>
</evidence>
<feature type="region of interest" description="Disordered" evidence="1">
    <location>
        <begin position="1"/>
        <end position="25"/>
    </location>
</feature>
<evidence type="ECO:0008006" key="4">
    <source>
        <dbReference type="Google" id="ProtNLM"/>
    </source>
</evidence>
<reference evidence="2" key="2">
    <citation type="submission" date="2018-04" db="EMBL/GenBank/DDBJ databases">
        <title>OnivRS2 (Oryza nivara Reference Sequence Version 2).</title>
        <authorList>
            <person name="Zhang J."/>
            <person name="Kudrna D."/>
            <person name="Lee S."/>
            <person name="Talag J."/>
            <person name="Rajasekar S."/>
            <person name="Welchert J."/>
            <person name="Hsing Y.-I."/>
            <person name="Wing R.A."/>
        </authorList>
    </citation>
    <scope>NUCLEOTIDE SEQUENCE [LARGE SCALE GENOMIC DNA]</scope>
    <source>
        <strain evidence="2">SL10</strain>
    </source>
</reference>
<name>A0A0E0GMT3_ORYNI</name>
<protein>
    <recommendedName>
        <fullName evidence="4">Peptidase M41 FtsH extracellular domain-containing protein</fullName>
    </recommendedName>
</protein>
<dbReference type="OMA" id="CGEDTDA"/>